<reference evidence="1" key="2">
    <citation type="submission" date="2020-11" db="EMBL/GenBank/DDBJ databases">
        <authorList>
            <person name="McCartney M.A."/>
            <person name="Auch B."/>
            <person name="Kono T."/>
            <person name="Mallez S."/>
            <person name="Becker A."/>
            <person name="Gohl D.M."/>
            <person name="Silverstein K.A.T."/>
            <person name="Koren S."/>
            <person name="Bechman K.B."/>
            <person name="Herman A."/>
            <person name="Abrahante J.E."/>
            <person name="Garbe J."/>
        </authorList>
    </citation>
    <scope>NUCLEOTIDE SEQUENCE</scope>
    <source>
        <strain evidence="1">Duluth1</strain>
        <tissue evidence="1">Whole animal</tissue>
    </source>
</reference>
<dbReference type="AlphaFoldDB" id="A0A9D4DWS2"/>
<reference evidence="1" key="1">
    <citation type="journal article" date="2019" name="bioRxiv">
        <title>The Genome of the Zebra Mussel, Dreissena polymorpha: A Resource for Invasive Species Research.</title>
        <authorList>
            <person name="McCartney M.A."/>
            <person name="Auch B."/>
            <person name="Kono T."/>
            <person name="Mallez S."/>
            <person name="Zhang Y."/>
            <person name="Obille A."/>
            <person name="Becker A."/>
            <person name="Abrahante J.E."/>
            <person name="Garbe J."/>
            <person name="Badalamenti J.P."/>
            <person name="Herman A."/>
            <person name="Mangelson H."/>
            <person name="Liachko I."/>
            <person name="Sullivan S."/>
            <person name="Sone E.D."/>
            <person name="Koren S."/>
            <person name="Silverstein K.A.T."/>
            <person name="Beckman K.B."/>
            <person name="Gohl D.M."/>
        </authorList>
    </citation>
    <scope>NUCLEOTIDE SEQUENCE</scope>
    <source>
        <strain evidence="1">Duluth1</strain>
        <tissue evidence="1">Whole animal</tissue>
    </source>
</reference>
<evidence type="ECO:0000313" key="1">
    <source>
        <dbReference type="EMBL" id="KAH3768908.1"/>
    </source>
</evidence>
<dbReference type="Gene3D" id="3.80.10.10">
    <property type="entry name" value="Ribonuclease Inhibitor"/>
    <property type="match status" value="1"/>
</dbReference>
<organism evidence="1 2">
    <name type="scientific">Dreissena polymorpha</name>
    <name type="common">Zebra mussel</name>
    <name type="synonym">Mytilus polymorpha</name>
    <dbReference type="NCBI Taxonomy" id="45954"/>
    <lineage>
        <taxon>Eukaryota</taxon>
        <taxon>Metazoa</taxon>
        <taxon>Spiralia</taxon>
        <taxon>Lophotrochozoa</taxon>
        <taxon>Mollusca</taxon>
        <taxon>Bivalvia</taxon>
        <taxon>Autobranchia</taxon>
        <taxon>Heteroconchia</taxon>
        <taxon>Euheterodonta</taxon>
        <taxon>Imparidentia</taxon>
        <taxon>Neoheterodontei</taxon>
        <taxon>Myida</taxon>
        <taxon>Dreissenoidea</taxon>
        <taxon>Dreissenidae</taxon>
        <taxon>Dreissena</taxon>
    </lineage>
</organism>
<name>A0A9D4DWS2_DREPO</name>
<dbReference type="EMBL" id="JAIWYP010000009">
    <property type="protein sequence ID" value="KAH3768908.1"/>
    <property type="molecule type" value="Genomic_DNA"/>
</dbReference>
<evidence type="ECO:0000313" key="2">
    <source>
        <dbReference type="Proteomes" id="UP000828390"/>
    </source>
</evidence>
<dbReference type="Proteomes" id="UP000828390">
    <property type="component" value="Unassembled WGS sequence"/>
</dbReference>
<gene>
    <name evidence="1" type="ORF">DPMN_170125</name>
</gene>
<accession>A0A9D4DWS2</accession>
<proteinExistence type="predicted"/>
<keyword evidence="2" id="KW-1185">Reference proteome</keyword>
<sequence length="74" mass="8311">MPKLSYLDLSDNDITKPDFTFSGRDRLPLVVNLQRNKIQVIDSATLNLLTAYSNVVFDIRANVHANWSSTGNIC</sequence>
<comment type="caution">
    <text evidence="1">The sequence shown here is derived from an EMBL/GenBank/DDBJ whole genome shotgun (WGS) entry which is preliminary data.</text>
</comment>
<protein>
    <submittedName>
        <fullName evidence="1">Uncharacterized protein</fullName>
    </submittedName>
</protein>
<dbReference type="InterPro" id="IPR032675">
    <property type="entry name" value="LRR_dom_sf"/>
</dbReference>